<feature type="compositionally biased region" description="Low complexity" evidence="1">
    <location>
        <begin position="74"/>
        <end position="99"/>
    </location>
</feature>
<protein>
    <submittedName>
        <fullName evidence="2">Uncharacterized protein</fullName>
    </submittedName>
</protein>
<evidence type="ECO:0000313" key="3">
    <source>
        <dbReference type="Proteomes" id="UP000241462"/>
    </source>
</evidence>
<feature type="region of interest" description="Disordered" evidence="1">
    <location>
        <begin position="125"/>
        <end position="149"/>
    </location>
</feature>
<name>A0A2T3AKT2_9PEZI</name>
<organism evidence="2 3">
    <name type="scientific">Coniella lustricola</name>
    <dbReference type="NCBI Taxonomy" id="2025994"/>
    <lineage>
        <taxon>Eukaryota</taxon>
        <taxon>Fungi</taxon>
        <taxon>Dikarya</taxon>
        <taxon>Ascomycota</taxon>
        <taxon>Pezizomycotina</taxon>
        <taxon>Sordariomycetes</taxon>
        <taxon>Sordariomycetidae</taxon>
        <taxon>Diaporthales</taxon>
        <taxon>Schizoparmaceae</taxon>
        <taxon>Coniella</taxon>
    </lineage>
</organism>
<dbReference type="Proteomes" id="UP000241462">
    <property type="component" value="Unassembled WGS sequence"/>
</dbReference>
<sequence length="187" mass="20480">MNGVTNVGYSTSYCWTQHYCLGLLTWLSRDSQVPQPSQQSLHVQPHWACKTDKHTNRTARQTRQRQRHGPRLTGASCRAATATMAQAARASSSRPMAPRRGSRTIQRADSAGTCDDTRYTLAQSSGATSGAAAFARPAPASTTAEEDPQWRVDAKEEMVVVVVVVVVDACRTLDAETRCSQEKARQE</sequence>
<dbReference type="AlphaFoldDB" id="A0A2T3AKT2"/>
<keyword evidence="3" id="KW-1185">Reference proteome</keyword>
<feature type="compositionally biased region" description="Low complexity" evidence="1">
    <location>
        <begin position="125"/>
        <end position="143"/>
    </location>
</feature>
<proteinExistence type="predicted"/>
<reference evidence="2 3" key="1">
    <citation type="journal article" date="2018" name="Mycol. Prog.">
        <title>Coniella lustricola, a new species from submerged detritus.</title>
        <authorList>
            <person name="Raudabaugh D.B."/>
            <person name="Iturriaga T."/>
            <person name="Carver A."/>
            <person name="Mondo S."/>
            <person name="Pangilinan J."/>
            <person name="Lipzen A."/>
            <person name="He G."/>
            <person name="Amirebrahimi M."/>
            <person name="Grigoriev I.V."/>
            <person name="Miller A.N."/>
        </authorList>
    </citation>
    <scope>NUCLEOTIDE SEQUENCE [LARGE SCALE GENOMIC DNA]</scope>
    <source>
        <strain evidence="2 3">B22-T-1</strain>
    </source>
</reference>
<evidence type="ECO:0000313" key="2">
    <source>
        <dbReference type="EMBL" id="PSS02273.1"/>
    </source>
</evidence>
<dbReference type="EMBL" id="KZ678378">
    <property type="protein sequence ID" value="PSS02273.1"/>
    <property type="molecule type" value="Genomic_DNA"/>
</dbReference>
<feature type="region of interest" description="Disordered" evidence="1">
    <location>
        <begin position="51"/>
        <end position="113"/>
    </location>
</feature>
<accession>A0A2T3AKT2</accession>
<evidence type="ECO:0000256" key="1">
    <source>
        <dbReference type="SAM" id="MobiDB-lite"/>
    </source>
</evidence>
<dbReference type="InParanoid" id="A0A2T3AKT2"/>
<gene>
    <name evidence="2" type="ORF">BD289DRAFT_256116</name>
</gene>
<feature type="compositionally biased region" description="Basic residues" evidence="1">
    <location>
        <begin position="56"/>
        <end position="70"/>
    </location>
</feature>